<dbReference type="EMBL" id="FXTE01000016">
    <property type="protein sequence ID" value="SMO90503.1"/>
    <property type="molecule type" value="Genomic_DNA"/>
</dbReference>
<evidence type="ECO:0000256" key="2">
    <source>
        <dbReference type="ARBA" id="ARBA00023235"/>
    </source>
</evidence>
<sequence length="233" mass="24609">MTLRPVGILGGMGPEATILLQRKLVAAVPATDDQDHIPLLIDMNPQVPSRVRHLLDGVGEDPGPTLAAMARRLEDAGALALAMPCNTAHHYAKAITDSVDIPLLNLIELAAEYAARTLGSGGCIGMLASPAVQRTYLFETTLQTRGLSVVWPADDEKMLAAIRKIKTDGPCNEGRETLRVASKELVAAGADLQLVACSEFSLIADSVAAEVNAIDTIDLLVQAIVEFSHAGQV</sequence>
<proteinExistence type="inferred from homology"/>
<dbReference type="InterPro" id="IPR015942">
    <property type="entry name" value="Asp/Glu/hydantoin_racemase"/>
</dbReference>
<dbReference type="RefSeq" id="WP_142639709.1">
    <property type="nucleotide sequence ID" value="NZ_FXTE01000016.1"/>
</dbReference>
<keyword evidence="2" id="KW-0413">Isomerase</keyword>
<name>A0A521F2V7_9RHOB</name>
<dbReference type="PANTHER" id="PTHR21198">
    <property type="entry name" value="GLUTAMATE RACEMASE"/>
    <property type="match status" value="1"/>
</dbReference>
<dbReference type="Proteomes" id="UP000319555">
    <property type="component" value="Unassembled WGS sequence"/>
</dbReference>
<accession>A0A521F2V7</accession>
<protein>
    <submittedName>
        <fullName evidence="3">Aspartate racemase</fullName>
    </submittedName>
</protein>
<dbReference type="GO" id="GO:0047661">
    <property type="term" value="F:amino-acid racemase activity"/>
    <property type="evidence" value="ECO:0007669"/>
    <property type="project" value="InterPro"/>
</dbReference>
<dbReference type="InterPro" id="IPR004380">
    <property type="entry name" value="Asp_race"/>
</dbReference>
<dbReference type="Pfam" id="PF01177">
    <property type="entry name" value="Asp_Glu_race"/>
    <property type="match status" value="1"/>
</dbReference>
<organism evidence="3 4">
    <name type="scientific">Ruegeria faecimaris</name>
    <dbReference type="NCBI Taxonomy" id="686389"/>
    <lineage>
        <taxon>Bacteria</taxon>
        <taxon>Pseudomonadati</taxon>
        <taxon>Pseudomonadota</taxon>
        <taxon>Alphaproteobacteria</taxon>
        <taxon>Rhodobacterales</taxon>
        <taxon>Roseobacteraceae</taxon>
        <taxon>Ruegeria</taxon>
    </lineage>
</organism>
<dbReference type="InterPro" id="IPR001920">
    <property type="entry name" value="Asp/Glu_race"/>
</dbReference>
<gene>
    <name evidence="3" type="ORF">SAMN06265380_11625</name>
</gene>
<dbReference type="NCBIfam" id="TIGR00035">
    <property type="entry name" value="asp_race"/>
    <property type="match status" value="1"/>
</dbReference>
<dbReference type="SUPFAM" id="SSF53681">
    <property type="entry name" value="Aspartate/glutamate racemase"/>
    <property type="match status" value="2"/>
</dbReference>
<reference evidence="3 4" key="1">
    <citation type="submission" date="2017-05" db="EMBL/GenBank/DDBJ databases">
        <authorList>
            <person name="Varghese N."/>
            <person name="Submissions S."/>
        </authorList>
    </citation>
    <scope>NUCLEOTIDE SEQUENCE [LARGE SCALE GENOMIC DNA]</scope>
    <source>
        <strain evidence="3 4">DSM 28009</strain>
    </source>
</reference>
<evidence type="ECO:0000313" key="3">
    <source>
        <dbReference type="EMBL" id="SMO90503.1"/>
    </source>
</evidence>
<dbReference type="AlphaFoldDB" id="A0A521F2V7"/>
<dbReference type="OrthoDB" id="9803739at2"/>
<keyword evidence="4" id="KW-1185">Reference proteome</keyword>
<dbReference type="PANTHER" id="PTHR21198:SF7">
    <property type="entry name" value="ASPARTATE-GLUTAMATE RACEMASE FAMILY"/>
    <property type="match status" value="1"/>
</dbReference>
<dbReference type="Gene3D" id="3.40.50.1860">
    <property type="match status" value="2"/>
</dbReference>
<evidence type="ECO:0000313" key="4">
    <source>
        <dbReference type="Proteomes" id="UP000319555"/>
    </source>
</evidence>
<comment type="similarity">
    <text evidence="1">Belongs to the aspartate/glutamate racemases family.</text>
</comment>
<evidence type="ECO:0000256" key="1">
    <source>
        <dbReference type="ARBA" id="ARBA00007847"/>
    </source>
</evidence>